<evidence type="ECO:0000256" key="1">
    <source>
        <dbReference type="ARBA" id="ARBA00006484"/>
    </source>
</evidence>
<dbReference type="OrthoDB" id="5296at2759"/>
<proteinExistence type="inferred from homology"/>
<evidence type="ECO:0000313" key="3">
    <source>
        <dbReference type="Proteomes" id="UP000248423"/>
    </source>
</evidence>
<dbReference type="AlphaFoldDB" id="A0A319FMD7"/>
<dbReference type="InterPro" id="IPR036291">
    <property type="entry name" value="NAD(P)-bd_dom_sf"/>
</dbReference>
<dbReference type="Gene3D" id="3.40.50.720">
    <property type="entry name" value="NAD(P)-binding Rossmann-like Domain"/>
    <property type="match status" value="1"/>
</dbReference>
<reference evidence="2 3" key="1">
    <citation type="submission" date="2018-02" db="EMBL/GenBank/DDBJ databases">
        <title>The genomes of Aspergillus section Nigri reveals drivers in fungal speciation.</title>
        <authorList>
            <consortium name="DOE Joint Genome Institute"/>
            <person name="Vesth T.C."/>
            <person name="Nybo J."/>
            <person name="Theobald S."/>
            <person name="Brandl J."/>
            <person name="Frisvad J.C."/>
            <person name="Nielsen K.F."/>
            <person name="Lyhne E.K."/>
            <person name="Kogle M.E."/>
            <person name="Kuo A."/>
            <person name="Riley R."/>
            <person name="Clum A."/>
            <person name="Nolan M."/>
            <person name="Lipzen A."/>
            <person name="Salamov A."/>
            <person name="Henrissat B."/>
            <person name="Wiebenga A."/>
            <person name="De vries R.P."/>
            <person name="Grigoriev I.V."/>
            <person name="Mortensen U.H."/>
            <person name="Andersen M.R."/>
            <person name="Baker S.E."/>
        </authorList>
    </citation>
    <scope>NUCLEOTIDE SEQUENCE [LARGE SCALE GENOMIC DNA]</scope>
    <source>
        <strain evidence="2 3">CBS 121057</strain>
    </source>
</reference>
<dbReference type="PRINTS" id="PR00081">
    <property type="entry name" value="GDHRDH"/>
</dbReference>
<evidence type="ECO:0000313" key="2">
    <source>
        <dbReference type="EMBL" id="PYI10553.1"/>
    </source>
</evidence>
<dbReference type="GO" id="GO:0016491">
    <property type="term" value="F:oxidoreductase activity"/>
    <property type="evidence" value="ECO:0007669"/>
    <property type="project" value="TreeGrafter"/>
</dbReference>
<dbReference type="PANTHER" id="PTHR43544">
    <property type="entry name" value="SHORT-CHAIN DEHYDROGENASE/REDUCTASE"/>
    <property type="match status" value="1"/>
</dbReference>
<dbReference type="PANTHER" id="PTHR43544:SF12">
    <property type="entry name" value="NAD(P)-BINDING ROSSMANN-FOLD SUPERFAMILY PROTEIN"/>
    <property type="match status" value="1"/>
</dbReference>
<organism evidence="2 3">
    <name type="scientific">Aspergillus sclerotiicarbonarius (strain CBS 121057 / IBT 28362)</name>
    <dbReference type="NCBI Taxonomy" id="1448318"/>
    <lineage>
        <taxon>Eukaryota</taxon>
        <taxon>Fungi</taxon>
        <taxon>Dikarya</taxon>
        <taxon>Ascomycota</taxon>
        <taxon>Pezizomycotina</taxon>
        <taxon>Eurotiomycetes</taxon>
        <taxon>Eurotiomycetidae</taxon>
        <taxon>Eurotiales</taxon>
        <taxon>Aspergillaceae</taxon>
        <taxon>Aspergillus</taxon>
        <taxon>Aspergillus subgen. Circumdati</taxon>
    </lineage>
</organism>
<dbReference type="InterPro" id="IPR051468">
    <property type="entry name" value="Fungal_SecMetab_SDRs"/>
</dbReference>
<gene>
    <name evidence="2" type="ORF">BO78DRAFT_426515</name>
</gene>
<protein>
    <submittedName>
        <fullName evidence="2">Short-chain dehydrogenase/reductase</fullName>
    </submittedName>
</protein>
<name>A0A319FMD7_ASPSB</name>
<dbReference type="VEuPathDB" id="FungiDB:BO78DRAFT_426515"/>
<dbReference type="Pfam" id="PF00106">
    <property type="entry name" value="adh_short"/>
    <property type="match status" value="1"/>
</dbReference>
<sequence length="277" mass="30686">MAFANSGFALVTPASKGLGFAFARQLLSNTDLPVLATARRNGGELRNRLLEEVNNESKKAEERLRVFEVDVTDETTIHSMAAQIREEYPKASLRIAITVPGVLHVEKSPTHIDAANALHSYRVNALGPMLLMKHLAPFLPTKSSAGFADDYPPTSGERSWKLPSHAIYAMMAARVGSISDNSAGGWYSYRASKASVFQLAKTFDLYLRSRSRDRAFAVAMHPGTVQTDFTKDYWDGRHMLQPDESAARLLQHLCGMRTGDSDGRGRCWDWKGEEVLP</sequence>
<dbReference type="SUPFAM" id="SSF51735">
    <property type="entry name" value="NAD(P)-binding Rossmann-fold domains"/>
    <property type="match status" value="1"/>
</dbReference>
<keyword evidence="3" id="KW-1185">Reference proteome</keyword>
<dbReference type="EMBL" id="KZ826321">
    <property type="protein sequence ID" value="PYI10553.1"/>
    <property type="molecule type" value="Genomic_DNA"/>
</dbReference>
<dbReference type="InterPro" id="IPR002347">
    <property type="entry name" value="SDR_fam"/>
</dbReference>
<dbReference type="Proteomes" id="UP000248423">
    <property type="component" value="Unassembled WGS sequence"/>
</dbReference>
<dbReference type="GO" id="GO:0005737">
    <property type="term" value="C:cytoplasm"/>
    <property type="evidence" value="ECO:0007669"/>
    <property type="project" value="TreeGrafter"/>
</dbReference>
<comment type="similarity">
    <text evidence="1">Belongs to the short-chain dehydrogenases/reductases (SDR) family.</text>
</comment>
<accession>A0A319FMD7</accession>